<keyword evidence="1" id="KW-0472">Membrane</keyword>
<protein>
    <submittedName>
        <fullName evidence="2">Uncharacterized protein</fullName>
    </submittedName>
</protein>
<dbReference type="OrthoDB" id="5839307at2759"/>
<keyword evidence="1" id="KW-1133">Transmembrane helix</keyword>
<evidence type="ECO:0000256" key="1">
    <source>
        <dbReference type="SAM" id="Phobius"/>
    </source>
</evidence>
<reference evidence="2 3" key="1">
    <citation type="submission" date="2014-10" db="EMBL/GenBank/DDBJ databases">
        <title>Draft genome of the hookworm Ancylostoma caninum.</title>
        <authorList>
            <person name="Mitreva M."/>
        </authorList>
    </citation>
    <scope>NUCLEOTIDE SEQUENCE [LARGE SCALE GENOMIC DNA]</scope>
    <source>
        <strain evidence="2 3">Baltimore</strain>
    </source>
</reference>
<evidence type="ECO:0000313" key="3">
    <source>
        <dbReference type="Proteomes" id="UP000252519"/>
    </source>
</evidence>
<comment type="caution">
    <text evidence="2">The sequence shown here is derived from an EMBL/GenBank/DDBJ whole genome shotgun (WGS) entry which is preliminary data.</text>
</comment>
<accession>A0A368GMW5</accession>
<feature type="transmembrane region" description="Helical" evidence="1">
    <location>
        <begin position="33"/>
        <end position="51"/>
    </location>
</feature>
<dbReference type="STRING" id="29170.A0A368GMW5"/>
<name>A0A368GMW5_ANCCA</name>
<evidence type="ECO:0000313" key="2">
    <source>
        <dbReference type="EMBL" id="RCN44629.1"/>
    </source>
</evidence>
<dbReference type="AlphaFoldDB" id="A0A368GMW5"/>
<keyword evidence="3" id="KW-1185">Reference proteome</keyword>
<proteinExistence type="predicted"/>
<organism evidence="2 3">
    <name type="scientific">Ancylostoma caninum</name>
    <name type="common">Dog hookworm</name>
    <dbReference type="NCBI Taxonomy" id="29170"/>
    <lineage>
        <taxon>Eukaryota</taxon>
        <taxon>Metazoa</taxon>
        <taxon>Ecdysozoa</taxon>
        <taxon>Nematoda</taxon>
        <taxon>Chromadorea</taxon>
        <taxon>Rhabditida</taxon>
        <taxon>Rhabditina</taxon>
        <taxon>Rhabditomorpha</taxon>
        <taxon>Strongyloidea</taxon>
        <taxon>Ancylostomatidae</taxon>
        <taxon>Ancylostomatinae</taxon>
        <taxon>Ancylostoma</taxon>
    </lineage>
</organism>
<keyword evidence="1" id="KW-0812">Transmembrane</keyword>
<gene>
    <name evidence="2" type="ORF">ANCCAN_09379</name>
</gene>
<sequence>MWIFKRQDDNALMPVEDSSNSDKEVDKEFRARHWIVIILFLIALMATSVYFHKVLPDPLPADKDNSRFSELRARRLLFELSNFGPKPAGSDACERLTRNHILAELDIIKTSASVKFEISKQNPSGCFDIPRFDTDGFTICYRNVRYRLTLTTLFHPHNIALSVHEVFSTSMAGRRPL</sequence>
<dbReference type="Proteomes" id="UP000252519">
    <property type="component" value="Unassembled WGS sequence"/>
</dbReference>
<dbReference type="EMBL" id="JOJR01000124">
    <property type="protein sequence ID" value="RCN44629.1"/>
    <property type="molecule type" value="Genomic_DNA"/>
</dbReference>